<feature type="non-terminal residue" evidence="2">
    <location>
        <position position="178"/>
    </location>
</feature>
<protein>
    <submittedName>
        <fullName evidence="2">Uncharacterized protein</fullName>
    </submittedName>
</protein>
<keyword evidence="3" id="KW-1185">Reference proteome</keyword>
<reference evidence="2" key="1">
    <citation type="submission" date="2023-06" db="EMBL/GenBank/DDBJ databases">
        <authorList>
            <person name="Delattre M."/>
        </authorList>
    </citation>
    <scope>NUCLEOTIDE SEQUENCE</scope>
    <source>
        <strain evidence="2">AF72</strain>
    </source>
</reference>
<dbReference type="Proteomes" id="UP001177023">
    <property type="component" value="Unassembled WGS sequence"/>
</dbReference>
<feature type="compositionally biased region" description="Polar residues" evidence="1">
    <location>
        <begin position="97"/>
        <end position="107"/>
    </location>
</feature>
<feature type="compositionally biased region" description="Low complexity" evidence="1">
    <location>
        <begin position="10"/>
        <end position="26"/>
    </location>
</feature>
<gene>
    <name evidence="2" type="ORF">MSPICULIGERA_LOCUS1051</name>
</gene>
<feature type="compositionally biased region" description="Basic residues" evidence="1">
    <location>
        <begin position="56"/>
        <end position="65"/>
    </location>
</feature>
<feature type="compositionally biased region" description="Basic and acidic residues" evidence="1">
    <location>
        <begin position="136"/>
        <end position="156"/>
    </location>
</feature>
<evidence type="ECO:0000313" key="3">
    <source>
        <dbReference type="Proteomes" id="UP001177023"/>
    </source>
</evidence>
<feature type="compositionally biased region" description="Basic residues" evidence="1">
    <location>
        <begin position="86"/>
        <end position="96"/>
    </location>
</feature>
<accession>A0AA36C573</accession>
<dbReference type="AlphaFoldDB" id="A0AA36C573"/>
<sequence length="178" mass="20386">MTSEDRGTGTSHTPRTPNTRPTTETTTESDDQTHPETIEYLLDSSEEVATNGSEKVKKRRQRTHPKSVPGYDNPKLLRCRTEDSQRKRRRRNKKKQLNTIEATLSSEKINRRQKTSGSGGIRKRVQPSMSQQQQMDDLKKRQEKNRLLRQSLEKRARTPGTAELVLDATQIASESTKV</sequence>
<organism evidence="2 3">
    <name type="scientific">Mesorhabditis spiculigera</name>
    <dbReference type="NCBI Taxonomy" id="96644"/>
    <lineage>
        <taxon>Eukaryota</taxon>
        <taxon>Metazoa</taxon>
        <taxon>Ecdysozoa</taxon>
        <taxon>Nematoda</taxon>
        <taxon>Chromadorea</taxon>
        <taxon>Rhabditida</taxon>
        <taxon>Rhabditina</taxon>
        <taxon>Rhabditomorpha</taxon>
        <taxon>Rhabditoidea</taxon>
        <taxon>Rhabditidae</taxon>
        <taxon>Mesorhabditinae</taxon>
        <taxon>Mesorhabditis</taxon>
    </lineage>
</organism>
<name>A0AA36C573_9BILA</name>
<evidence type="ECO:0000256" key="1">
    <source>
        <dbReference type="SAM" id="MobiDB-lite"/>
    </source>
</evidence>
<proteinExistence type="predicted"/>
<evidence type="ECO:0000313" key="2">
    <source>
        <dbReference type="EMBL" id="CAJ0558660.1"/>
    </source>
</evidence>
<dbReference type="EMBL" id="CATQJA010000255">
    <property type="protein sequence ID" value="CAJ0558660.1"/>
    <property type="molecule type" value="Genomic_DNA"/>
</dbReference>
<feature type="region of interest" description="Disordered" evidence="1">
    <location>
        <begin position="1"/>
        <end position="161"/>
    </location>
</feature>
<comment type="caution">
    <text evidence="2">The sequence shown here is derived from an EMBL/GenBank/DDBJ whole genome shotgun (WGS) entry which is preliminary data.</text>
</comment>